<organism evidence="1 2">
    <name type="scientific">Larinioides sclopetarius</name>
    <dbReference type="NCBI Taxonomy" id="280406"/>
    <lineage>
        <taxon>Eukaryota</taxon>
        <taxon>Metazoa</taxon>
        <taxon>Ecdysozoa</taxon>
        <taxon>Arthropoda</taxon>
        <taxon>Chelicerata</taxon>
        <taxon>Arachnida</taxon>
        <taxon>Araneae</taxon>
        <taxon>Araneomorphae</taxon>
        <taxon>Entelegynae</taxon>
        <taxon>Araneoidea</taxon>
        <taxon>Araneidae</taxon>
        <taxon>Larinioides</taxon>
    </lineage>
</organism>
<dbReference type="Proteomes" id="UP001497382">
    <property type="component" value="Unassembled WGS sequence"/>
</dbReference>
<protein>
    <submittedName>
        <fullName evidence="1">Uncharacterized protein</fullName>
    </submittedName>
</protein>
<name>A0AAV2AIT4_9ARAC</name>
<reference evidence="1 2" key="1">
    <citation type="submission" date="2024-04" db="EMBL/GenBank/DDBJ databases">
        <authorList>
            <person name="Rising A."/>
            <person name="Reimegard J."/>
            <person name="Sonavane S."/>
            <person name="Akerstrom W."/>
            <person name="Nylinder S."/>
            <person name="Hedman E."/>
            <person name="Kallberg Y."/>
        </authorList>
    </citation>
    <scope>NUCLEOTIDE SEQUENCE [LARGE SCALE GENOMIC DNA]</scope>
</reference>
<evidence type="ECO:0000313" key="1">
    <source>
        <dbReference type="EMBL" id="CAL1283820.1"/>
    </source>
</evidence>
<sequence>MKSRTRYNYTIEKTSDIHEKKWNSIEPTSAENMYSRPGHHHYRHLPFYHHHLFLGTRFAQPVQSGNKQFSEFFDN</sequence>
<proteinExistence type="predicted"/>
<keyword evidence="2" id="KW-1185">Reference proteome</keyword>
<gene>
    <name evidence="1" type="ORF">LARSCL_LOCUS12828</name>
</gene>
<accession>A0AAV2AIT4</accession>
<dbReference type="EMBL" id="CAXIEN010000172">
    <property type="protein sequence ID" value="CAL1283820.1"/>
    <property type="molecule type" value="Genomic_DNA"/>
</dbReference>
<dbReference type="AlphaFoldDB" id="A0AAV2AIT4"/>
<comment type="caution">
    <text evidence="1">The sequence shown here is derived from an EMBL/GenBank/DDBJ whole genome shotgun (WGS) entry which is preliminary data.</text>
</comment>
<evidence type="ECO:0000313" key="2">
    <source>
        <dbReference type="Proteomes" id="UP001497382"/>
    </source>
</evidence>